<feature type="domain" description="ER membrane protein complex subunit 1 C-terminal" evidence="12">
    <location>
        <begin position="732"/>
        <end position="947"/>
    </location>
</feature>
<protein>
    <recommendedName>
        <fullName evidence="4">ER membrane protein complex subunit 1</fullName>
    </recommendedName>
</protein>
<dbReference type="Gene3D" id="2.130.10.10">
    <property type="entry name" value="YVTN repeat-like/Quinoprotein amine dehydrogenase"/>
    <property type="match status" value="1"/>
</dbReference>
<organism evidence="14 15">
    <name type="scientific">Mycena indigotica</name>
    <dbReference type="NCBI Taxonomy" id="2126181"/>
    <lineage>
        <taxon>Eukaryota</taxon>
        <taxon>Fungi</taxon>
        <taxon>Dikarya</taxon>
        <taxon>Basidiomycota</taxon>
        <taxon>Agaricomycotina</taxon>
        <taxon>Agaricomycetes</taxon>
        <taxon>Agaricomycetidae</taxon>
        <taxon>Agaricales</taxon>
        <taxon>Marasmiineae</taxon>
        <taxon>Mycenaceae</taxon>
        <taxon>Mycena</taxon>
    </lineage>
</organism>
<keyword evidence="5" id="KW-0812">Transmembrane</keyword>
<dbReference type="GO" id="GO:0072546">
    <property type="term" value="C:EMC complex"/>
    <property type="evidence" value="ECO:0007669"/>
    <property type="project" value="InterPro"/>
</dbReference>
<dbReference type="Pfam" id="PF07774">
    <property type="entry name" value="EMC1_C"/>
    <property type="match status" value="1"/>
</dbReference>
<evidence type="ECO:0000256" key="9">
    <source>
        <dbReference type="ARBA" id="ARBA00023136"/>
    </source>
</evidence>
<dbReference type="PANTHER" id="PTHR21573:SF0">
    <property type="entry name" value="ER MEMBRANE PROTEIN COMPLEX SUBUNIT 1"/>
    <property type="match status" value="1"/>
</dbReference>
<keyword evidence="8" id="KW-1133">Transmembrane helix</keyword>
<dbReference type="PANTHER" id="PTHR21573">
    <property type="entry name" value="ER MEMBRANE PROTEIN COMPLEX SUBUNIT 1"/>
    <property type="match status" value="1"/>
</dbReference>
<evidence type="ECO:0000256" key="11">
    <source>
        <dbReference type="SAM" id="SignalP"/>
    </source>
</evidence>
<keyword evidence="10" id="KW-0325">Glycoprotein</keyword>
<evidence type="ECO:0000256" key="8">
    <source>
        <dbReference type="ARBA" id="ARBA00022989"/>
    </source>
</evidence>
<comment type="subunit">
    <text evidence="3">Component of the ER membrane protein complex (EMC).</text>
</comment>
<evidence type="ECO:0000259" key="12">
    <source>
        <dbReference type="Pfam" id="PF07774"/>
    </source>
</evidence>
<feature type="signal peptide" evidence="11">
    <location>
        <begin position="1"/>
        <end position="17"/>
    </location>
</feature>
<dbReference type="OrthoDB" id="28092at2759"/>
<evidence type="ECO:0000313" key="14">
    <source>
        <dbReference type="EMBL" id="KAF7309403.1"/>
    </source>
</evidence>
<dbReference type="GO" id="GO:0034975">
    <property type="term" value="P:protein folding in endoplasmic reticulum"/>
    <property type="evidence" value="ECO:0007669"/>
    <property type="project" value="TreeGrafter"/>
</dbReference>
<proteinExistence type="inferred from homology"/>
<dbReference type="Proteomes" id="UP000636479">
    <property type="component" value="Unassembled WGS sequence"/>
</dbReference>
<evidence type="ECO:0000256" key="1">
    <source>
        <dbReference type="ARBA" id="ARBA00004115"/>
    </source>
</evidence>
<evidence type="ECO:0000256" key="2">
    <source>
        <dbReference type="ARBA" id="ARBA00007904"/>
    </source>
</evidence>
<evidence type="ECO:0000259" key="13">
    <source>
        <dbReference type="Pfam" id="PF25293"/>
    </source>
</evidence>
<evidence type="ECO:0000256" key="7">
    <source>
        <dbReference type="ARBA" id="ARBA00022824"/>
    </source>
</evidence>
<keyword evidence="15" id="KW-1185">Reference proteome</keyword>
<dbReference type="InterPro" id="IPR015943">
    <property type="entry name" value="WD40/YVTN_repeat-like_dom_sf"/>
</dbReference>
<name>A0A8H6T0F5_9AGAR</name>
<evidence type="ECO:0000313" key="15">
    <source>
        <dbReference type="Proteomes" id="UP000636479"/>
    </source>
</evidence>
<evidence type="ECO:0000256" key="6">
    <source>
        <dbReference type="ARBA" id="ARBA00022729"/>
    </source>
</evidence>
<comment type="similarity">
    <text evidence="2">Belongs to the EMC1 family.</text>
</comment>
<comment type="caution">
    <text evidence="14">The sequence shown here is derived from an EMBL/GenBank/DDBJ whole genome shotgun (WGS) entry which is preliminary data.</text>
</comment>
<dbReference type="GeneID" id="59342484"/>
<sequence length="953" mass="104429">MFLFLFVVLLCGPLSLAIQEADVGVIDWHTRLVGKPLAPPVFHHVGSESVIVVPTASNVLAALNTSDGSIVWRYVFDQADGLVNVRVDSDFVAALSGVGGSTLRIFETSTGAITREQRLKTPEGSPTGIDVAQNKFVLNSRSITRVGEGEWIWDAPENQGPYSKLVHTDASLFAVGHNTDTFGLHLASIDPQTGSTIQTAFKHLAPRISSFIVVADLAVWIEPVVQSLEFLQLIPSLQSSIRVEKELKWMAVVDVDLQKQGLFVGVLANGDAKVLKVKEGGVIEAVHTFPANDGPQSIFSGGLDNQGNAFIARLWTTIDSRTRVEIYSPAQNLVQSTFLVNPHRQGTVTHLGIDRTRLAITTSTGSIQLWDNEQLLWTREEGLASIDVAALVELPLPERIAHVAANESFISRLLRQISDTKDFPAYAAAFAQRFVGGVEDAVATTVDAPLIRDSYGFRQVLVVATAYGSAFGIDTANGAIIWTRVFGLGWAGADVGGSVQPLKIFVLSGEGEKKDAVIVALRKADNGLVDTVVFRIDPLTGQSITPVEKDTEQLLQGEDLIRGPLVAAFPLPSSDVILLIDEYFQVNPYPATEASDKLVAKVASKMFLPFLQSFQDGPRVVGHGLKLDEKLSDKYLAYRTWGLNLPRGEIVTRLIRPQVGPVVSYGKVLGNRTTLYKYLNPRMFVVLTQSTDTAPEPGCGLYVVDGVKGSVLYSVALPANGEAVCDVQATFTENWLVYHYYDGEGMGTGQTKTWKIVTVELYEGGLDEKTRSSDMSAFSEDLLQVEPLEQSYIYPHQVTAMTTTSTKFGITTKNVIVATQNNKVHEIPRRMLNPRRPKDRKPTAEEQQEEHLLPYELLMPDDPRRTISHQYEVARVRNIITAPALLESTSLVFSYGLDLFFTRVAPSSTFDVLSKSFNKAQLVLTVFGLGLGIAITRPMVRRKRLRESLTTHA</sequence>
<feature type="chain" id="PRO_5034439933" description="ER membrane protein complex subunit 1" evidence="11">
    <location>
        <begin position="18"/>
        <end position="953"/>
    </location>
</feature>
<dbReference type="InterPro" id="IPR011678">
    <property type="entry name" value="EMC1_C"/>
</dbReference>
<keyword evidence="9" id="KW-0472">Membrane</keyword>
<reference evidence="14" key="1">
    <citation type="submission" date="2020-05" db="EMBL/GenBank/DDBJ databases">
        <title>Mycena genomes resolve the evolution of fungal bioluminescence.</title>
        <authorList>
            <person name="Tsai I.J."/>
        </authorList>
    </citation>
    <scope>NUCLEOTIDE SEQUENCE</scope>
    <source>
        <strain evidence="14">171206Taipei</strain>
    </source>
</reference>
<feature type="domain" description="EMC1 first beta-propeller" evidence="13">
    <location>
        <begin position="17"/>
        <end position="381"/>
    </location>
</feature>
<dbReference type="InterPro" id="IPR026895">
    <property type="entry name" value="EMC1"/>
</dbReference>
<dbReference type="SUPFAM" id="SSF50998">
    <property type="entry name" value="Quinoprotein alcohol dehydrogenase-like"/>
    <property type="match status" value="1"/>
</dbReference>
<dbReference type="EMBL" id="JACAZF010000003">
    <property type="protein sequence ID" value="KAF7309403.1"/>
    <property type="molecule type" value="Genomic_DNA"/>
</dbReference>
<comment type="subcellular location">
    <subcellularLocation>
        <location evidence="1">Endoplasmic reticulum membrane</location>
        <topology evidence="1">Single-pass type I membrane protein</topology>
    </subcellularLocation>
</comment>
<evidence type="ECO:0000256" key="3">
    <source>
        <dbReference type="ARBA" id="ARBA00011276"/>
    </source>
</evidence>
<dbReference type="InterPro" id="IPR011047">
    <property type="entry name" value="Quinoprotein_ADH-like_sf"/>
</dbReference>
<gene>
    <name evidence="14" type="ORF">MIND_00311100</name>
</gene>
<dbReference type="RefSeq" id="XP_037222853.1">
    <property type="nucleotide sequence ID" value="XM_037359968.1"/>
</dbReference>
<evidence type="ECO:0000256" key="5">
    <source>
        <dbReference type="ARBA" id="ARBA00022692"/>
    </source>
</evidence>
<dbReference type="Pfam" id="PF25293">
    <property type="entry name" value="Beta-prop_EMC1_N"/>
    <property type="match status" value="1"/>
</dbReference>
<evidence type="ECO:0000256" key="4">
    <source>
        <dbReference type="ARBA" id="ARBA00020824"/>
    </source>
</evidence>
<keyword evidence="7" id="KW-0256">Endoplasmic reticulum</keyword>
<evidence type="ECO:0000256" key="10">
    <source>
        <dbReference type="ARBA" id="ARBA00023180"/>
    </source>
</evidence>
<keyword evidence="6 11" id="KW-0732">Signal</keyword>
<dbReference type="AlphaFoldDB" id="A0A8H6T0F5"/>
<accession>A0A8H6T0F5</accession>
<dbReference type="InterPro" id="IPR058545">
    <property type="entry name" value="Beta-prop_EMC1_1st"/>
</dbReference>